<feature type="signal peptide" evidence="1">
    <location>
        <begin position="1"/>
        <end position="20"/>
    </location>
</feature>
<dbReference type="OrthoDB" id="9822238at2"/>
<gene>
    <name evidence="2" type="ORF">CR532_04495</name>
</gene>
<dbReference type="Proteomes" id="UP000244655">
    <property type="component" value="Plasmid pl78"/>
</dbReference>
<evidence type="ECO:0000313" key="2">
    <source>
        <dbReference type="EMBL" id="AWG43259.1"/>
    </source>
</evidence>
<name>A0A2S1LY88_9SPIR</name>
<keyword evidence="1" id="KW-0732">Signal</keyword>
<evidence type="ECO:0000256" key="1">
    <source>
        <dbReference type="SAM" id="SignalP"/>
    </source>
</evidence>
<keyword evidence="3" id="KW-1185">Reference proteome</keyword>
<feature type="chain" id="PRO_5015516207" description="Lipoprotein" evidence="1">
    <location>
        <begin position="21"/>
        <end position="438"/>
    </location>
</feature>
<evidence type="ECO:0008006" key="4">
    <source>
        <dbReference type="Google" id="ProtNLM"/>
    </source>
</evidence>
<dbReference type="AlphaFoldDB" id="A0A2S1LY88"/>
<accession>A0A2S1LY88</accession>
<geneLocation type="plasmid" evidence="2 3">
    <name>pl78</name>
</geneLocation>
<proteinExistence type="predicted"/>
<organism evidence="2 3">
    <name type="scientific">Candidatus Borreliella tachyglossi</name>
    <dbReference type="NCBI Taxonomy" id="1964448"/>
    <lineage>
        <taxon>Bacteria</taxon>
        <taxon>Pseudomonadati</taxon>
        <taxon>Spirochaetota</taxon>
        <taxon>Spirochaetia</taxon>
        <taxon>Spirochaetales</taxon>
        <taxon>Borreliaceae</taxon>
        <taxon>Borreliella</taxon>
    </lineage>
</organism>
<protein>
    <recommendedName>
        <fullName evidence="4">Lipoprotein</fullName>
    </recommendedName>
</protein>
<dbReference type="EMBL" id="CP025786">
    <property type="protein sequence ID" value="AWG43259.1"/>
    <property type="molecule type" value="Genomic_DNA"/>
</dbReference>
<dbReference type="PROSITE" id="PS51257">
    <property type="entry name" value="PROKAR_LIPOPROTEIN"/>
    <property type="match status" value="1"/>
</dbReference>
<dbReference type="RefSeq" id="WP_108729654.1">
    <property type="nucleotide sequence ID" value="NZ_CP025786.1"/>
</dbReference>
<evidence type="ECO:0000313" key="3">
    <source>
        <dbReference type="Proteomes" id="UP000244655"/>
    </source>
</evidence>
<reference evidence="2 3" key="1">
    <citation type="submission" date="2018-01" db="EMBL/GenBank/DDBJ databases">
        <title>Genome sequence of Borrelia tachyglossi.</title>
        <authorList>
            <person name="Gofton A.W."/>
        </authorList>
    </citation>
    <scope>NUCLEOTIDE SEQUENCE [LARGE SCALE GENOMIC DNA]</scope>
    <source>
        <strain evidence="2 3">Bc-F10-1268</strain>
        <plasmid evidence="2 3">pl78</plasmid>
    </source>
</reference>
<keyword evidence="2" id="KW-0614">Plasmid</keyword>
<sequence length="438" mass="49818">MRTKLFCLIISFFIVSCSNGNINVGSIMGSNKDLDNKLSNDVPEAKVDLDKATSSGDFKKVDKKASLTKEVSGTEKIATSVVPEANVDFERSDDGFITPLVETVSVNDEGDTLVAIKEEDSLRSGDDDSLKVEEKISLDWLKGLDEAHTTTLEYFKAVLQDARYKTRLGGIHMDRYEDDPDKYAYNEDDFLGFLSSIGEVETKDMLTEIKGARELVDKYSGVGDKEDVQYDLESDLSYAFYQTKVYHKKQYGEILSEIKTFCKSFMKNINNELLLMNTQGVNAEAELSWYEKFKEHLTDKERYVLKLCEILLRDQNMSLEEMNDGFMVLGKSLTQKTLARLDELITSSVIGNVGSDYLHKKMTDEDILNDLESLSDHEKKRLQKLNTNLSKVFKHISSINLNPNNTYQILDLNPNNIYQTIESLIKEAIEDFHLNSYK</sequence>